<accession>S0FYQ8</accession>
<keyword evidence="4" id="KW-1185">Reference proteome</keyword>
<dbReference type="InterPro" id="IPR041705">
    <property type="entry name" value="PIN_Sll0205"/>
</dbReference>
<dbReference type="PANTHER" id="PTHR36173:SF1">
    <property type="entry name" value="RIBONUCLEASE VAPC22"/>
    <property type="match status" value="1"/>
</dbReference>
<organism evidence="3 4">
    <name type="scientific">Desulfotignum phosphitoxidans DSM 13687</name>
    <dbReference type="NCBI Taxonomy" id="1286635"/>
    <lineage>
        <taxon>Bacteria</taxon>
        <taxon>Pseudomonadati</taxon>
        <taxon>Thermodesulfobacteriota</taxon>
        <taxon>Desulfobacteria</taxon>
        <taxon>Desulfobacterales</taxon>
        <taxon>Desulfobacteraceae</taxon>
        <taxon>Desulfotignum</taxon>
    </lineage>
</organism>
<proteinExistence type="predicted"/>
<dbReference type="InterPro" id="IPR002716">
    <property type="entry name" value="PIN_dom"/>
</dbReference>
<dbReference type="Proteomes" id="UP000014216">
    <property type="component" value="Unassembled WGS sequence"/>
</dbReference>
<dbReference type="InterPro" id="IPR029060">
    <property type="entry name" value="PIN-like_dom_sf"/>
</dbReference>
<dbReference type="OrthoDB" id="9798990at2"/>
<dbReference type="Gene3D" id="3.40.50.1010">
    <property type="entry name" value="5'-nuclease"/>
    <property type="match status" value="1"/>
</dbReference>
<evidence type="ECO:0000313" key="2">
    <source>
        <dbReference type="EMBL" id="EMS78525.1"/>
    </source>
</evidence>
<dbReference type="CDD" id="cd09872">
    <property type="entry name" value="PIN_Sll0205-like"/>
    <property type="match status" value="1"/>
</dbReference>
<dbReference type="InterPro" id="IPR052919">
    <property type="entry name" value="TA_system_RNase"/>
</dbReference>
<dbReference type="Pfam" id="PF01850">
    <property type="entry name" value="PIN"/>
    <property type="match status" value="1"/>
</dbReference>
<protein>
    <submittedName>
        <fullName evidence="3">PIN domain-containing protein</fullName>
    </submittedName>
</protein>
<reference evidence="3 4" key="1">
    <citation type="journal article" date="2013" name="Genome Announc.">
        <title>Draft Genome Sequence of Desulfotignum phosphitoxidans DSM 13687 Strain FiPS-3.</title>
        <authorList>
            <person name="Poehlein A."/>
            <person name="Daniel R."/>
            <person name="Simeonova D.D."/>
        </authorList>
    </citation>
    <scope>NUCLEOTIDE SEQUENCE [LARGE SCALE GENOMIC DNA]</scope>
    <source>
        <strain evidence="3 4">DSM 13687</strain>
    </source>
</reference>
<dbReference type="EMBL" id="APJX01000008">
    <property type="protein sequence ID" value="EMS78525.1"/>
    <property type="molecule type" value="Genomic_DNA"/>
</dbReference>
<evidence type="ECO:0000259" key="1">
    <source>
        <dbReference type="Pfam" id="PF01850"/>
    </source>
</evidence>
<dbReference type="RefSeq" id="WP_006965559.1">
    <property type="nucleotide sequence ID" value="NZ_APJX01000003.1"/>
</dbReference>
<comment type="caution">
    <text evidence="3">The sequence shown here is derived from an EMBL/GenBank/DDBJ whole genome shotgun (WGS) entry which is preliminary data.</text>
</comment>
<evidence type="ECO:0000313" key="4">
    <source>
        <dbReference type="Proteomes" id="UP000014216"/>
    </source>
</evidence>
<sequence length="131" mass="15146">MNLLLDTHILLWSLTGSDKLPDEMKKALEDPVSTLWLSPISTWEILMLHEKNRIRIDHADPVEWIERVLGSIPFKEASLNHEVAIQSRQVKLPHQDPADRFLVATALVYDLTFMTVDQKILDSDRVEICFK</sequence>
<dbReference type="PANTHER" id="PTHR36173">
    <property type="entry name" value="RIBONUCLEASE VAPC16-RELATED"/>
    <property type="match status" value="1"/>
</dbReference>
<dbReference type="EMBL" id="APJX01000003">
    <property type="protein sequence ID" value="EMS80208.1"/>
    <property type="molecule type" value="Genomic_DNA"/>
</dbReference>
<dbReference type="PATRIC" id="fig|1286635.3.peg.1918"/>
<dbReference type="SUPFAM" id="SSF88723">
    <property type="entry name" value="PIN domain-like"/>
    <property type="match status" value="1"/>
</dbReference>
<gene>
    <name evidence="3" type="ORF">Dpo_3c03520</name>
    <name evidence="2" type="ORF">Dpo_8c01920</name>
</gene>
<dbReference type="AlphaFoldDB" id="S0FYQ8"/>
<name>S0FYQ8_9BACT</name>
<feature type="domain" description="PIN" evidence="1">
    <location>
        <begin position="4"/>
        <end position="120"/>
    </location>
</feature>
<evidence type="ECO:0000313" key="3">
    <source>
        <dbReference type="EMBL" id="EMS80208.1"/>
    </source>
</evidence>